<organism evidence="1 2">
    <name type="scientific">Cryptomeria japonica</name>
    <name type="common">Japanese cedar</name>
    <name type="synonym">Cupressus japonica</name>
    <dbReference type="NCBI Taxonomy" id="3369"/>
    <lineage>
        <taxon>Eukaryota</taxon>
        <taxon>Viridiplantae</taxon>
        <taxon>Streptophyta</taxon>
        <taxon>Embryophyta</taxon>
        <taxon>Tracheophyta</taxon>
        <taxon>Spermatophyta</taxon>
        <taxon>Pinopsida</taxon>
        <taxon>Pinidae</taxon>
        <taxon>Conifers II</taxon>
        <taxon>Cupressales</taxon>
        <taxon>Cupressaceae</taxon>
        <taxon>Cryptomeria</taxon>
    </lineage>
</organism>
<sequence>MDGRWDGNLDSLGRWDGYLRVAYYEIYESLVPGPLRQPVKALIESKLKKYQEKIEVPYRASELMNAGV</sequence>
<proteinExistence type="predicted"/>
<name>A0AAD3RNV8_CRYJA</name>
<protein>
    <submittedName>
        <fullName evidence="1">Uncharacterized protein</fullName>
    </submittedName>
</protein>
<evidence type="ECO:0000313" key="1">
    <source>
        <dbReference type="EMBL" id="GLJ56531.1"/>
    </source>
</evidence>
<evidence type="ECO:0000313" key="2">
    <source>
        <dbReference type="Proteomes" id="UP001234787"/>
    </source>
</evidence>
<dbReference type="EMBL" id="BSEH01000022">
    <property type="protein sequence ID" value="GLJ56531.1"/>
    <property type="molecule type" value="Genomic_DNA"/>
</dbReference>
<reference evidence="1" key="1">
    <citation type="submission" date="2022-12" db="EMBL/GenBank/DDBJ databases">
        <title>Chromosome-Level Genome Assembly of Japanese Cedar (Cryptomeriajaponica D. Don).</title>
        <authorList>
            <person name="Fujino T."/>
            <person name="Yamaguchi K."/>
            <person name="Yokoyama T."/>
            <person name="Hamanaka T."/>
            <person name="Harazono Y."/>
            <person name="Kamada H."/>
            <person name="Kobayashi W."/>
            <person name="Ujino-Ihara T."/>
            <person name="Uchiyama K."/>
            <person name="Matsumoto A."/>
            <person name="Izuno A."/>
            <person name="Tsumura Y."/>
            <person name="Toyoda A."/>
            <person name="Shigenobu S."/>
            <person name="Moriguchi Y."/>
            <person name="Ueno S."/>
            <person name="Kasahara M."/>
        </authorList>
    </citation>
    <scope>NUCLEOTIDE SEQUENCE</scope>
</reference>
<dbReference type="Proteomes" id="UP001234787">
    <property type="component" value="Unassembled WGS sequence"/>
</dbReference>
<gene>
    <name evidence="1" type="ORF">SUGI_1226870</name>
</gene>
<keyword evidence="2" id="KW-1185">Reference proteome</keyword>
<comment type="caution">
    <text evidence="1">The sequence shown here is derived from an EMBL/GenBank/DDBJ whole genome shotgun (WGS) entry which is preliminary data.</text>
</comment>
<dbReference type="AlphaFoldDB" id="A0AAD3RNV8"/>
<accession>A0AAD3RNV8</accession>